<keyword evidence="1 6" id="KW-0732">Signal</keyword>
<dbReference type="Pfam" id="PF00041">
    <property type="entry name" value="fn3"/>
    <property type="match status" value="1"/>
</dbReference>
<dbReference type="RefSeq" id="WP_189241608.1">
    <property type="nucleotide sequence ID" value="NZ_BMQP01000002.1"/>
</dbReference>
<evidence type="ECO:0000313" key="8">
    <source>
        <dbReference type="EMBL" id="GIH83896.1"/>
    </source>
</evidence>
<keyword evidence="4" id="KW-0119">Carbohydrate metabolism</keyword>
<keyword evidence="4" id="KW-0624">Polysaccharide degradation</keyword>
<dbReference type="Pfam" id="PF13385">
    <property type="entry name" value="Laminin_G_3"/>
    <property type="match status" value="1"/>
</dbReference>
<evidence type="ECO:0000256" key="1">
    <source>
        <dbReference type="ARBA" id="ARBA00022729"/>
    </source>
</evidence>
<keyword evidence="3" id="KW-0378">Hydrolase</keyword>
<accession>A0A8J3WDH6</accession>
<evidence type="ECO:0000313" key="9">
    <source>
        <dbReference type="Proteomes" id="UP000655044"/>
    </source>
</evidence>
<evidence type="ECO:0000259" key="7">
    <source>
        <dbReference type="PROSITE" id="PS50853"/>
    </source>
</evidence>
<dbReference type="CDD" id="cd00063">
    <property type="entry name" value="FN3"/>
    <property type="match status" value="1"/>
</dbReference>
<gene>
    <name evidence="8" type="ORF">Pro02_23040</name>
</gene>
<dbReference type="PANTHER" id="PTHR42535:SF2">
    <property type="entry name" value="CHROMOSOME UNDETERMINED SCAFFOLD_146, WHOLE GENOME SHOTGUN SEQUENCE"/>
    <property type="match status" value="1"/>
</dbReference>
<evidence type="ECO:0000256" key="5">
    <source>
        <dbReference type="SAM" id="MobiDB-lite"/>
    </source>
</evidence>
<comment type="caution">
    <text evidence="8">The sequence shown here is derived from an EMBL/GenBank/DDBJ whole genome shotgun (WGS) entry which is preliminary data.</text>
</comment>
<dbReference type="SMART" id="SM00060">
    <property type="entry name" value="FN3"/>
    <property type="match status" value="1"/>
</dbReference>
<evidence type="ECO:0000256" key="4">
    <source>
        <dbReference type="ARBA" id="ARBA00023326"/>
    </source>
</evidence>
<protein>
    <recommendedName>
        <fullName evidence="7">Fibronectin type-III domain-containing protein</fullName>
    </recommendedName>
</protein>
<keyword evidence="3" id="KW-0326">Glycosidase</keyword>
<dbReference type="GO" id="GO:0016798">
    <property type="term" value="F:hydrolase activity, acting on glycosyl bonds"/>
    <property type="evidence" value="ECO:0007669"/>
    <property type="project" value="UniProtKB-KW"/>
</dbReference>
<reference evidence="8" key="1">
    <citation type="submission" date="2021-01" db="EMBL/GenBank/DDBJ databases">
        <title>Whole genome shotgun sequence of Planobispora rosea NBRC 15558.</title>
        <authorList>
            <person name="Komaki H."/>
            <person name="Tamura T."/>
        </authorList>
    </citation>
    <scope>NUCLEOTIDE SEQUENCE</scope>
    <source>
        <strain evidence="8">NBRC 15558</strain>
    </source>
</reference>
<sequence>MAVSSLAASLLVAGNPPSALADPEPAPSPAPAVTEFPRPKDPDAPLRAAIEEARKQNKPVAVESVYTETSRTWAYPDGHLTTDSYSGPSQLKQPDGSWAWIDTTLVEQGGVLRPKLAMADMEFSAGGGDKPFASMERDKQDQRFSLDWPTPLPKPTLAGNAATYTDAAGPGADLVVTALPTGFRHDVVLRSKPSGPVELRIPVQTEGLTFKKAKRGELKLQDDSGKTVAQAPAPVAIDGSALKTDNTGKITSRPQVGDIATRVTVENGKPVLVLKPDPEFLADPATTYPVTVDPTTTLTLLSDTWVSSRCGYGDPAQELMIGMVNIQCRSLGDTTAKPSYHRSLLHFDTAPLVGKAIASAQLELYARSGPACDLNLGGVKVLRNTSASWTSPAWAPDAAEAGSQIQLCPTYDQYPRLFTWSIRDIVSAWAAGSANHGLQVRGVNETDKHGWVVFHSSERTGADARPPKLTVSYMLPPEIPTVTAESIDSMDGNDAIARSQQVKVGFKSSVAEGTKLDYTVSVNDSTMATPPTVPTGEAAYWKFDEASGTTATDSSGKGRNLTLGSTVTRSPGQLGGALTFPKGAIATTSGPVLNTDADFSVSTWVRLDGSSGHQTVFSQSGTAQSGMALAYVDSPGNPDLNQKWWFGMSANDTSATAHTVAYSDKPAKINTWTHVVAVHDATARKLRLYVDGVLAAERDHTSTWNAQGAFTLGKGRIIGIEGSFSGAVDDMHVYDRVLTADDVRALYGVPTATSYNGIPSGQVIDKVFALDNPASFKFVVKACRTGVTPPSCNESPAYRITSDAPVLPTDTETGMADPARPILSGMVNRPSGGPVTAKYYLYDSTGAPVGSSPLGELAVVGGQRASFKIATNIVQSGRAYKWQMQACAQEVCTSKTEPTSFTVPGEAPPEEYSPTPIALQRDHFVTKTAKIDPAACEGGACMFNDNSTIQVGGPGEAKLASLFKVRLDEIPAGSIPVESLLDLGTPDCGDSTCPSDATIKITRLDNEVTAATKPSDLVRSTDSSSVYSIPAASPRQDIVGDEMAWLLVESDSEVVISFGSPDAAAKLSLTVGYLPPGPPSKVRNLLATPGDGGALATWVLPETNGSLAFLDGYDVQVLTPDGEIIRTVQAKDPSVTVTGLSNGTNYTLQVAARTRFGKSEWESVTVTPKRVELPPQQPGAAACPSSVDTERLTVKVEDYYNIQSGVIEGQYPDVWSGNVHGSTQTATQLDETLHPSHPMAAKLALTNTSLISAKQNMHAESRRREGSSVSISNAVAYNAPDGDVILRATVQHKWTDVATAGEDREVRHENSAGGTYDFSFGKCGGSGTHISVSFEADTRGMDMVLEGPGPGGECKESSVAKSTPQETAAKLAWPGCPIDEKSRGPNPNDVTAYQQRCAGDGCMFDTYAKRSVRAGMTLETGGVLRYKGYHNWIVGGPTAIDITDLRGWARINTTSAFTKSKKNKSLLNGTTVKLETIAGFGITAGSVSVDGGGPGIGFSTTASSVQYSVQGSAKYPPITPAPDKVRPFTVGCDGIACSFNKIRHAMNVTVEYKAGGYTVGDPVKLESPWCIATTKYI</sequence>
<evidence type="ECO:0000256" key="6">
    <source>
        <dbReference type="SAM" id="SignalP"/>
    </source>
</evidence>
<dbReference type="InterPro" id="IPR006558">
    <property type="entry name" value="LamG-like"/>
</dbReference>
<dbReference type="SUPFAM" id="SSF49265">
    <property type="entry name" value="Fibronectin type III"/>
    <property type="match status" value="1"/>
</dbReference>
<dbReference type="PROSITE" id="PS50853">
    <property type="entry name" value="FN3"/>
    <property type="match status" value="1"/>
</dbReference>
<dbReference type="SMART" id="SM00560">
    <property type="entry name" value="LamGL"/>
    <property type="match status" value="1"/>
</dbReference>
<evidence type="ECO:0000256" key="3">
    <source>
        <dbReference type="ARBA" id="ARBA00023295"/>
    </source>
</evidence>
<feature type="signal peptide" evidence="6">
    <location>
        <begin position="1"/>
        <end position="21"/>
    </location>
</feature>
<feature type="domain" description="Fibronectin type-III" evidence="7">
    <location>
        <begin position="1078"/>
        <end position="1170"/>
    </location>
</feature>
<feature type="chain" id="PRO_5035285814" description="Fibronectin type-III domain-containing protein" evidence="6">
    <location>
        <begin position="22"/>
        <end position="1577"/>
    </location>
</feature>
<dbReference type="GO" id="GO:0000272">
    <property type="term" value="P:polysaccharide catabolic process"/>
    <property type="evidence" value="ECO:0007669"/>
    <property type="project" value="UniProtKB-KW"/>
</dbReference>
<feature type="compositionally biased region" description="Low complexity" evidence="5">
    <location>
        <begin position="14"/>
        <end position="23"/>
    </location>
</feature>
<keyword evidence="9" id="KW-1185">Reference proteome</keyword>
<dbReference type="InterPro" id="IPR003961">
    <property type="entry name" value="FN3_dom"/>
</dbReference>
<evidence type="ECO:0000256" key="2">
    <source>
        <dbReference type="ARBA" id="ARBA00023157"/>
    </source>
</evidence>
<dbReference type="Gene3D" id="2.60.120.200">
    <property type="match status" value="1"/>
</dbReference>
<dbReference type="InterPro" id="IPR013320">
    <property type="entry name" value="ConA-like_dom_sf"/>
</dbReference>
<dbReference type="InterPro" id="IPR013783">
    <property type="entry name" value="Ig-like_fold"/>
</dbReference>
<dbReference type="Gene3D" id="2.60.40.10">
    <property type="entry name" value="Immunoglobulins"/>
    <property type="match status" value="1"/>
</dbReference>
<feature type="region of interest" description="Disordered" evidence="5">
    <location>
        <begin position="14"/>
        <end position="44"/>
    </location>
</feature>
<dbReference type="EMBL" id="BOOI01000018">
    <property type="protein sequence ID" value="GIH83896.1"/>
    <property type="molecule type" value="Genomic_DNA"/>
</dbReference>
<dbReference type="InterPro" id="IPR036116">
    <property type="entry name" value="FN3_sf"/>
</dbReference>
<name>A0A8J3WDH6_PLARO</name>
<dbReference type="SUPFAM" id="SSF49899">
    <property type="entry name" value="Concanavalin A-like lectins/glucanases"/>
    <property type="match status" value="1"/>
</dbReference>
<dbReference type="PANTHER" id="PTHR42535">
    <property type="entry name" value="OOKINETE PROTEIN, PUTATIVE-RELATED"/>
    <property type="match status" value="1"/>
</dbReference>
<proteinExistence type="predicted"/>
<keyword evidence="2" id="KW-1015">Disulfide bond</keyword>
<organism evidence="8 9">
    <name type="scientific">Planobispora rosea</name>
    <dbReference type="NCBI Taxonomy" id="35762"/>
    <lineage>
        <taxon>Bacteria</taxon>
        <taxon>Bacillati</taxon>
        <taxon>Actinomycetota</taxon>
        <taxon>Actinomycetes</taxon>
        <taxon>Streptosporangiales</taxon>
        <taxon>Streptosporangiaceae</taxon>
        <taxon>Planobispora</taxon>
    </lineage>
</organism>
<dbReference type="Proteomes" id="UP000655044">
    <property type="component" value="Unassembled WGS sequence"/>
</dbReference>